<evidence type="ECO:0000256" key="5">
    <source>
        <dbReference type="ARBA" id="ARBA00022825"/>
    </source>
</evidence>
<dbReference type="PANTHER" id="PTHR10381:SF70">
    <property type="entry name" value="ATP-DEPENDENT CLP PROTEASE PROTEOLYTIC SUBUNIT"/>
    <property type="match status" value="1"/>
</dbReference>
<dbReference type="CDD" id="cd07016">
    <property type="entry name" value="S14_ClpP_1"/>
    <property type="match status" value="1"/>
</dbReference>
<protein>
    <recommendedName>
        <fullName evidence="6">ATP-dependent Clp protease proteolytic subunit</fullName>
    </recommendedName>
</protein>
<dbReference type="SUPFAM" id="SSF52096">
    <property type="entry name" value="ClpP/crotonase"/>
    <property type="match status" value="1"/>
</dbReference>
<keyword evidence="2" id="KW-0963">Cytoplasm</keyword>
<dbReference type="GO" id="GO:0051117">
    <property type="term" value="F:ATPase binding"/>
    <property type="evidence" value="ECO:0007669"/>
    <property type="project" value="TreeGrafter"/>
</dbReference>
<reference evidence="8 9" key="1">
    <citation type="submission" date="2014-07" db="EMBL/GenBank/DDBJ databases">
        <title>Porphyromonadaceae bacterium OUH 334697 = ATCC BAA-2682 = DSM 28341 draft genome.</title>
        <authorList>
            <person name="Sydenham T.V."/>
            <person name="Hasman H."/>
            <person name="Justesen U.S."/>
        </authorList>
    </citation>
    <scope>NUCLEOTIDE SEQUENCE [LARGE SCALE GENOMIC DNA]</scope>
    <source>
        <strain evidence="8 9">OUH 334697</strain>
    </source>
</reference>
<evidence type="ECO:0000313" key="9">
    <source>
        <dbReference type="Proteomes" id="UP000031937"/>
    </source>
</evidence>
<name>A0AB34R3C2_9PORP</name>
<evidence type="ECO:0000313" key="8">
    <source>
        <dbReference type="EMBL" id="KIO45457.1"/>
    </source>
</evidence>
<keyword evidence="4" id="KW-0378">Hydrolase</keyword>
<evidence type="ECO:0000256" key="4">
    <source>
        <dbReference type="ARBA" id="ARBA00022801"/>
    </source>
</evidence>
<organism evidence="8 9">
    <name type="scientific">Sanguibacteroides justesenii</name>
    <dbReference type="NCBI Taxonomy" id="1547597"/>
    <lineage>
        <taxon>Bacteria</taxon>
        <taxon>Pseudomonadati</taxon>
        <taxon>Bacteroidota</taxon>
        <taxon>Bacteroidia</taxon>
        <taxon>Bacteroidales</taxon>
        <taxon>Porphyromonadaceae</taxon>
        <taxon>Sanguibacteroides</taxon>
    </lineage>
</organism>
<dbReference type="RefSeq" id="WP_052634580.1">
    <property type="nucleotide sequence ID" value="NZ_JPIT01000018.1"/>
</dbReference>
<keyword evidence="5" id="KW-0720">Serine protease</keyword>
<dbReference type="GO" id="GO:0006515">
    <property type="term" value="P:protein quality control for misfolded or incompletely synthesized proteins"/>
    <property type="evidence" value="ECO:0007669"/>
    <property type="project" value="TreeGrafter"/>
</dbReference>
<evidence type="ECO:0000256" key="1">
    <source>
        <dbReference type="ARBA" id="ARBA00007039"/>
    </source>
</evidence>
<proteinExistence type="inferred from homology"/>
<dbReference type="GO" id="GO:0004176">
    <property type="term" value="F:ATP-dependent peptidase activity"/>
    <property type="evidence" value="ECO:0007669"/>
    <property type="project" value="InterPro"/>
</dbReference>
<keyword evidence="3" id="KW-0645">Protease</keyword>
<feature type="compositionally biased region" description="Basic and acidic residues" evidence="7">
    <location>
        <begin position="306"/>
        <end position="319"/>
    </location>
</feature>
<evidence type="ECO:0000256" key="6">
    <source>
        <dbReference type="RuleBase" id="RU003567"/>
    </source>
</evidence>
<dbReference type="EMBL" id="JPIT01000018">
    <property type="protein sequence ID" value="KIO45457.1"/>
    <property type="molecule type" value="Genomic_DNA"/>
</dbReference>
<comment type="similarity">
    <text evidence="1 6">Belongs to the peptidase S14 family.</text>
</comment>
<dbReference type="GO" id="GO:0009368">
    <property type="term" value="C:endopeptidase Clp complex"/>
    <property type="evidence" value="ECO:0007669"/>
    <property type="project" value="TreeGrafter"/>
</dbReference>
<dbReference type="PRINTS" id="PR00127">
    <property type="entry name" value="CLPPROTEASEP"/>
</dbReference>
<dbReference type="InterPro" id="IPR001907">
    <property type="entry name" value="ClpP"/>
</dbReference>
<dbReference type="Gene3D" id="3.90.226.10">
    <property type="entry name" value="2-enoyl-CoA Hydratase, Chain A, domain 1"/>
    <property type="match status" value="1"/>
</dbReference>
<gene>
    <name evidence="8" type="ORF">IE90_08600</name>
</gene>
<dbReference type="Proteomes" id="UP000031937">
    <property type="component" value="Unassembled WGS sequence"/>
</dbReference>
<dbReference type="AlphaFoldDB" id="A0AB34R3C2"/>
<comment type="caution">
    <text evidence="8">The sequence shown here is derived from an EMBL/GenBank/DDBJ whole genome shotgun (WGS) entry which is preliminary data.</text>
</comment>
<dbReference type="GO" id="GO:0004252">
    <property type="term" value="F:serine-type endopeptidase activity"/>
    <property type="evidence" value="ECO:0007669"/>
    <property type="project" value="InterPro"/>
</dbReference>
<evidence type="ECO:0000256" key="2">
    <source>
        <dbReference type="ARBA" id="ARBA00022490"/>
    </source>
</evidence>
<dbReference type="InterPro" id="IPR029045">
    <property type="entry name" value="ClpP/crotonase-like_dom_sf"/>
</dbReference>
<evidence type="ECO:0000256" key="3">
    <source>
        <dbReference type="ARBA" id="ARBA00022670"/>
    </source>
</evidence>
<dbReference type="InterPro" id="IPR023562">
    <property type="entry name" value="ClpP/TepA"/>
</dbReference>
<dbReference type="PANTHER" id="PTHR10381">
    <property type="entry name" value="ATP-DEPENDENT CLP PROTEASE PROTEOLYTIC SUBUNIT"/>
    <property type="match status" value="1"/>
</dbReference>
<sequence>MNKSYYKIQYKSEIEADVLIYGVIGDSWFEESITAKRFVSEFKELEKTCSRVNIHINSPGGSVFDGLAIFNAIQQSKVQIHTYNDGLAASMGAIILLSGGTVHSAKNALVMLHSPMGGVYGTEKDIQNYLSVLEKVKGSLVSCISSKSGAKPEDIEKKYFDFADHWLTAEEAKNEGFIDEIESNEAKVPENVSSMSYTDIVNEFDSLMRSPRRVNILSWFNNLFDKKENEMNLSELIKVCNLDSNSTEADVIAFVQTLVSNSTELETVRNDLETERDSHAETKNQLDEAKKQIENLKNAPGDETIDVTKKTDDDSSRVTSDRLSKDDIELFKNI</sequence>
<accession>A0AB34R3C2</accession>
<dbReference type="Pfam" id="PF00574">
    <property type="entry name" value="CLP_protease"/>
    <property type="match status" value="1"/>
</dbReference>
<evidence type="ECO:0000256" key="7">
    <source>
        <dbReference type="SAM" id="MobiDB-lite"/>
    </source>
</evidence>
<feature type="region of interest" description="Disordered" evidence="7">
    <location>
        <begin position="294"/>
        <end position="319"/>
    </location>
</feature>
<dbReference type="NCBIfam" id="NF045542">
    <property type="entry name" value="Clp_rel_HeadMat"/>
    <property type="match status" value="1"/>
</dbReference>